<dbReference type="OrthoDB" id="10312830at2759"/>
<accession>A0A7J6J0P9</accession>
<sequence>MSHLVPVNPHSTSSTAECKFQATRFEKPAQVPHTGEDSFSSKQETFCDKRCNDLFQTASGSSRGAATSDDALSLVSRLVTLSWGMA</sequence>
<keyword evidence="2" id="KW-1185">Reference proteome</keyword>
<dbReference type="AlphaFoldDB" id="A0A7J6J0P9"/>
<evidence type="ECO:0000313" key="2">
    <source>
        <dbReference type="Proteomes" id="UP000011096"/>
    </source>
</evidence>
<dbReference type="Proteomes" id="UP000011096">
    <property type="component" value="Unassembled WGS sequence"/>
</dbReference>
<dbReference type="EMBL" id="ANPB02000005">
    <property type="protein sequence ID" value="KAF4483127.1"/>
    <property type="molecule type" value="Genomic_DNA"/>
</dbReference>
<protein>
    <submittedName>
        <fullName evidence="1">Uncharacterized protein</fullName>
    </submittedName>
</protein>
<comment type="caution">
    <text evidence="1">The sequence shown here is derived from an EMBL/GenBank/DDBJ whole genome shotgun (WGS) entry which is preliminary data.</text>
</comment>
<dbReference type="GeneID" id="90980024"/>
<organism evidence="1 2">
    <name type="scientific">Colletotrichum fructicola (strain Nara gc5)</name>
    <name type="common">Anthracnose fungus</name>
    <name type="synonym">Colletotrichum gloeosporioides (strain Nara gc5)</name>
    <dbReference type="NCBI Taxonomy" id="1213859"/>
    <lineage>
        <taxon>Eukaryota</taxon>
        <taxon>Fungi</taxon>
        <taxon>Dikarya</taxon>
        <taxon>Ascomycota</taxon>
        <taxon>Pezizomycotina</taxon>
        <taxon>Sordariomycetes</taxon>
        <taxon>Hypocreomycetidae</taxon>
        <taxon>Glomerellales</taxon>
        <taxon>Glomerellaceae</taxon>
        <taxon>Colletotrichum</taxon>
        <taxon>Colletotrichum gloeosporioides species complex</taxon>
    </lineage>
</organism>
<name>A0A7J6J0P9_COLFN</name>
<evidence type="ECO:0000313" key="1">
    <source>
        <dbReference type="EMBL" id="KAF4483127.1"/>
    </source>
</evidence>
<dbReference type="InParanoid" id="A0A7J6J0P9"/>
<dbReference type="RefSeq" id="XP_066008548.1">
    <property type="nucleotide sequence ID" value="XM_066152108.1"/>
</dbReference>
<proteinExistence type="predicted"/>
<reference evidence="1 2" key="2">
    <citation type="submission" date="2020-04" db="EMBL/GenBank/DDBJ databases">
        <title>Genome sequencing and assembly of multiple isolates from the Colletotrichum gloeosporioides species complex.</title>
        <authorList>
            <person name="Gan P."/>
            <person name="Shirasu K."/>
        </authorList>
    </citation>
    <scope>NUCLEOTIDE SEQUENCE [LARGE SCALE GENOMIC DNA]</scope>
    <source>
        <strain evidence="1 2">Nara gc5</strain>
    </source>
</reference>
<gene>
    <name evidence="1" type="ORF">CGGC5_v008993</name>
</gene>
<reference evidence="1 2" key="1">
    <citation type="submission" date="2012-08" db="EMBL/GenBank/DDBJ databases">
        <authorList>
            <person name="Gan P.H.P."/>
            <person name="Ikeda K."/>
            <person name="Irieda H."/>
            <person name="Narusaka M."/>
            <person name="O'Connell R.J."/>
            <person name="Narusaka Y."/>
            <person name="Takano Y."/>
            <person name="Kubo Y."/>
            <person name="Shirasu K."/>
        </authorList>
    </citation>
    <scope>NUCLEOTIDE SEQUENCE [LARGE SCALE GENOMIC DNA]</scope>
    <source>
        <strain evidence="1 2">Nara gc5</strain>
    </source>
</reference>